<dbReference type="SUPFAM" id="SSF53756">
    <property type="entry name" value="UDP-Glycosyltransferase/glycogen phosphorylase"/>
    <property type="match status" value="1"/>
</dbReference>
<protein>
    <submittedName>
        <fullName evidence="1">Glycosyl transferase group 1</fullName>
    </submittedName>
</protein>
<dbReference type="FunCoup" id="A0A330LB80">
    <property type="interactions" value="24"/>
</dbReference>
<dbReference type="Gene3D" id="3.40.50.2000">
    <property type="entry name" value="Glycogen Phosphorylase B"/>
    <property type="match status" value="2"/>
</dbReference>
<dbReference type="Pfam" id="PF13692">
    <property type="entry name" value="Glyco_trans_1_4"/>
    <property type="match status" value="1"/>
</dbReference>
<dbReference type="CDD" id="cd03825">
    <property type="entry name" value="GT4_WcaC-like"/>
    <property type="match status" value="1"/>
</dbReference>
<reference evidence="2" key="1">
    <citation type="submission" date="2018-04" db="EMBL/GenBank/DDBJ databases">
        <authorList>
            <person name="Lucker S."/>
            <person name="Sakoula D."/>
        </authorList>
    </citation>
    <scope>NUCLEOTIDE SEQUENCE [LARGE SCALE GENOMIC DNA]</scope>
</reference>
<name>A0A330LB80_9BACT</name>
<keyword evidence="1" id="KW-0808">Transferase</keyword>
<dbReference type="GO" id="GO:0016757">
    <property type="term" value="F:glycosyltransferase activity"/>
    <property type="evidence" value="ECO:0007669"/>
    <property type="project" value="TreeGrafter"/>
</dbReference>
<dbReference type="PANTHER" id="PTHR12526:SF635">
    <property type="entry name" value="GLYCOSYL TRANSFERASE GROUP 1"/>
    <property type="match status" value="1"/>
</dbReference>
<keyword evidence="2" id="KW-1185">Reference proteome</keyword>
<sequence length="438" mass="48316">MGQASGVGMKIVHVSTEDISGGAARAAHRLHTGLRTMGHDSSMFVVNRRSKDPYVTAFDASMDWGSRIRRRIRREQVRRDFVRYAASRPAGIEIFSDDRSEFGSDVAKHLPSCDVLNLHWVARYVDYEGFFSTVPERTPVVWRIADMNPITGGCHVDEGCGRFLSGCGACPQLGSTQADDLSSQVWGRKRKTFEAVDAHRLHLVALNRWMKGNLADHPFLRKFPVTIIPNGVDTEMFAPRDRRFAREILGLPQDATILLFIAVMAEMPYKGFSMLAQALAGLSDVKNLCVVSVGIGKPELGIPIPHVHLGYVTDDRVLVLAYNAADVFVVPALYDNSPNTILEAMACGIPVAAFATGGIPDMVREGTTGLLSPRYDVEALRAAIKDLLVRPDKRQGMGARSREVAVQDYTLPLQTSRYVELYRSLLSPVKWSTDNVSG</sequence>
<organism evidence="1 2">
    <name type="scientific">Nitrospira lenta</name>
    <dbReference type="NCBI Taxonomy" id="1436998"/>
    <lineage>
        <taxon>Bacteria</taxon>
        <taxon>Pseudomonadati</taxon>
        <taxon>Nitrospirota</taxon>
        <taxon>Nitrospiria</taxon>
        <taxon>Nitrospirales</taxon>
        <taxon>Nitrospiraceae</taxon>
        <taxon>Nitrospira</taxon>
    </lineage>
</organism>
<dbReference type="EMBL" id="OUNR01000018">
    <property type="protein sequence ID" value="SPP66162.1"/>
    <property type="molecule type" value="Genomic_DNA"/>
</dbReference>
<accession>A0A330LB80</accession>
<dbReference type="PANTHER" id="PTHR12526">
    <property type="entry name" value="GLYCOSYLTRANSFERASE"/>
    <property type="match status" value="1"/>
</dbReference>
<dbReference type="InParanoid" id="A0A330LB80"/>
<gene>
    <name evidence="1" type="ORF">NITLEN_50202</name>
</gene>
<evidence type="ECO:0000313" key="2">
    <source>
        <dbReference type="Proteomes" id="UP000248168"/>
    </source>
</evidence>
<evidence type="ECO:0000313" key="1">
    <source>
        <dbReference type="EMBL" id="SPP66162.1"/>
    </source>
</evidence>
<proteinExistence type="predicted"/>
<dbReference type="AlphaFoldDB" id="A0A330LB80"/>
<dbReference type="Proteomes" id="UP000248168">
    <property type="component" value="Unassembled WGS sequence"/>
</dbReference>
<dbReference type="RefSeq" id="WP_219999465.1">
    <property type="nucleotide sequence ID" value="NZ_OUNR01000018.1"/>
</dbReference>